<evidence type="ECO:0000313" key="3">
    <source>
        <dbReference type="Proteomes" id="UP000574067"/>
    </source>
</evidence>
<proteinExistence type="predicted"/>
<dbReference type="InterPro" id="IPR028098">
    <property type="entry name" value="Glyco_trans_4-like_N"/>
</dbReference>
<organism evidence="2 3">
    <name type="scientific">Azohydromonas caseinilytica</name>
    <dbReference type="NCBI Taxonomy" id="2728836"/>
    <lineage>
        <taxon>Bacteria</taxon>
        <taxon>Pseudomonadati</taxon>
        <taxon>Pseudomonadota</taxon>
        <taxon>Betaproteobacteria</taxon>
        <taxon>Burkholderiales</taxon>
        <taxon>Sphaerotilaceae</taxon>
        <taxon>Azohydromonas</taxon>
    </lineage>
</organism>
<dbReference type="Pfam" id="PF13692">
    <property type="entry name" value="Glyco_trans_1_4"/>
    <property type="match status" value="1"/>
</dbReference>
<evidence type="ECO:0000259" key="1">
    <source>
        <dbReference type="Pfam" id="PF13579"/>
    </source>
</evidence>
<feature type="domain" description="Glycosyltransferase subfamily 4-like N-terminal" evidence="1">
    <location>
        <begin position="53"/>
        <end position="167"/>
    </location>
</feature>
<keyword evidence="3" id="KW-1185">Reference proteome</keyword>
<gene>
    <name evidence="2" type="ORF">HHL10_22595</name>
</gene>
<dbReference type="Pfam" id="PF13579">
    <property type="entry name" value="Glyco_trans_4_4"/>
    <property type="match status" value="1"/>
</dbReference>
<dbReference type="GO" id="GO:0016757">
    <property type="term" value="F:glycosyltransferase activity"/>
    <property type="evidence" value="ECO:0007669"/>
    <property type="project" value="TreeGrafter"/>
</dbReference>
<dbReference type="AlphaFoldDB" id="A0A848FEB4"/>
<dbReference type="PANTHER" id="PTHR45947:SF3">
    <property type="entry name" value="SULFOQUINOVOSYL TRANSFERASE SQD2"/>
    <property type="match status" value="1"/>
</dbReference>
<sequence length="397" mass="42485">MNRETTIEILAIVNAESEHAPPAPAWDPLPAPQKVVHVVGRATDEVLSFLRSSLQACAAHGFETCVVLIDKQEHRHCLVQLDQSAELFLVAPARNPLSQWRAVARTIDSLLHADKPHAVHLHGLLPCAVGVLALHRAGIGVPVYFSLHGFRTLNALGMSAARVLLALRKIFQKAPPAPITYVPQEKHALQIWSDSGMPFATETPAQGSTGRHEAAHPLIISGGHGQGFRGIETFSQLAVLLSGGETHIGFEWIGPVSGNEARHLSAAGVRVLGADDHDHALHLTTSWLYAGVEETAGFPVALLSAMAMGLPCVALDCDQHRAVITHGETGYLCGGIEDFLDCISMLLDDAALRARIGSAAREQAVQRFNAESFGRRLFAAYSLSSMAPNGLSLKGQS</sequence>
<dbReference type="EMBL" id="JABBFW010000022">
    <property type="protein sequence ID" value="NML17764.1"/>
    <property type="molecule type" value="Genomic_DNA"/>
</dbReference>
<dbReference type="InterPro" id="IPR050194">
    <property type="entry name" value="Glycosyltransferase_grp1"/>
</dbReference>
<dbReference type="Proteomes" id="UP000574067">
    <property type="component" value="Unassembled WGS sequence"/>
</dbReference>
<name>A0A848FEB4_9BURK</name>
<dbReference type="Gene3D" id="3.40.50.2000">
    <property type="entry name" value="Glycogen Phosphorylase B"/>
    <property type="match status" value="2"/>
</dbReference>
<dbReference type="SUPFAM" id="SSF53756">
    <property type="entry name" value="UDP-Glycosyltransferase/glycogen phosphorylase"/>
    <property type="match status" value="1"/>
</dbReference>
<evidence type="ECO:0000313" key="2">
    <source>
        <dbReference type="EMBL" id="NML17764.1"/>
    </source>
</evidence>
<dbReference type="RefSeq" id="WP_169162664.1">
    <property type="nucleotide sequence ID" value="NZ_JABBFW010000022.1"/>
</dbReference>
<keyword evidence="2" id="KW-0808">Transferase</keyword>
<reference evidence="2 3" key="1">
    <citation type="submission" date="2020-04" db="EMBL/GenBank/DDBJ databases">
        <title>Azohydromonas sp. isolated from soil.</title>
        <authorList>
            <person name="Dahal R.H."/>
        </authorList>
    </citation>
    <scope>NUCLEOTIDE SEQUENCE [LARGE SCALE GENOMIC DNA]</scope>
    <source>
        <strain evidence="2 3">G-1-1-14</strain>
    </source>
</reference>
<accession>A0A848FEB4</accession>
<protein>
    <submittedName>
        <fullName evidence="2">Glycosyltransferase family 4 protein</fullName>
    </submittedName>
</protein>
<dbReference type="PANTHER" id="PTHR45947">
    <property type="entry name" value="SULFOQUINOVOSYL TRANSFERASE SQD2"/>
    <property type="match status" value="1"/>
</dbReference>
<comment type="caution">
    <text evidence="2">The sequence shown here is derived from an EMBL/GenBank/DDBJ whole genome shotgun (WGS) entry which is preliminary data.</text>
</comment>